<feature type="transmembrane region" description="Helical" evidence="1">
    <location>
        <begin position="90"/>
        <end position="111"/>
    </location>
</feature>
<dbReference type="Proteomes" id="UP001597187">
    <property type="component" value="Unassembled WGS sequence"/>
</dbReference>
<evidence type="ECO:0000313" key="3">
    <source>
        <dbReference type="Proteomes" id="UP001597187"/>
    </source>
</evidence>
<dbReference type="EMBL" id="JBHUDC010000008">
    <property type="protein sequence ID" value="MFD1514877.1"/>
    <property type="molecule type" value="Genomic_DNA"/>
</dbReference>
<reference evidence="2 3" key="1">
    <citation type="journal article" date="2019" name="Int. J. Syst. Evol. Microbiol.">
        <title>The Global Catalogue of Microorganisms (GCM) 10K type strain sequencing project: providing services to taxonomists for standard genome sequencing and annotation.</title>
        <authorList>
            <consortium name="The Broad Institute Genomics Platform"/>
            <consortium name="The Broad Institute Genome Sequencing Center for Infectious Disease"/>
            <person name="Wu L."/>
            <person name="Ma J."/>
        </authorList>
    </citation>
    <scope>NUCLEOTIDE SEQUENCE [LARGE SCALE GENOMIC DNA]</scope>
    <source>
        <strain evidence="2 3">CGMCC 1.12563</strain>
    </source>
</reference>
<keyword evidence="1" id="KW-0812">Transmembrane</keyword>
<proteinExistence type="predicted"/>
<organism evidence="2 3">
    <name type="scientific">Halomarina rubra</name>
    <dbReference type="NCBI Taxonomy" id="2071873"/>
    <lineage>
        <taxon>Archaea</taxon>
        <taxon>Methanobacteriati</taxon>
        <taxon>Methanobacteriota</taxon>
        <taxon>Stenosarchaea group</taxon>
        <taxon>Halobacteria</taxon>
        <taxon>Halobacteriales</taxon>
        <taxon>Natronomonadaceae</taxon>
        <taxon>Halomarina</taxon>
    </lineage>
</organism>
<gene>
    <name evidence="2" type="ORF">ACFSBT_16470</name>
</gene>
<protein>
    <submittedName>
        <fullName evidence="2">Uncharacterized protein</fullName>
    </submittedName>
</protein>
<keyword evidence="1" id="KW-0472">Membrane</keyword>
<accession>A0ABD6AZ76</accession>
<keyword evidence="1" id="KW-1133">Transmembrane helix</keyword>
<comment type="caution">
    <text evidence="2">The sequence shown here is derived from an EMBL/GenBank/DDBJ whole genome shotgun (WGS) entry which is preliminary data.</text>
</comment>
<dbReference type="AlphaFoldDB" id="A0ABD6AZ76"/>
<sequence>MQSSTQLVSAGLMGVLLVATVAAVVSFRDWRHDATVPGGGSTTLGVRAYGAAGRALHSQLVWILGFLLLAFALGGAVVLFVAGGPMSADAGMTVALVAGCVLLVFLGVGTYRTVRFRGRSSAGAAAVTAWTLGTLALVAIVANLLLG</sequence>
<evidence type="ECO:0000313" key="2">
    <source>
        <dbReference type="EMBL" id="MFD1514877.1"/>
    </source>
</evidence>
<dbReference type="RefSeq" id="WP_250874810.1">
    <property type="nucleotide sequence ID" value="NZ_JALXFV010000008.1"/>
</dbReference>
<evidence type="ECO:0000256" key="1">
    <source>
        <dbReference type="SAM" id="Phobius"/>
    </source>
</evidence>
<feature type="transmembrane region" description="Helical" evidence="1">
    <location>
        <begin position="123"/>
        <end position="146"/>
    </location>
</feature>
<keyword evidence="3" id="KW-1185">Reference proteome</keyword>
<feature type="transmembrane region" description="Helical" evidence="1">
    <location>
        <begin position="60"/>
        <end position="84"/>
    </location>
</feature>
<name>A0ABD6AZ76_9EURY</name>
<feature type="transmembrane region" description="Helical" evidence="1">
    <location>
        <begin position="6"/>
        <end position="27"/>
    </location>
</feature>